<dbReference type="Proteomes" id="UP000789831">
    <property type="component" value="Unassembled WGS sequence"/>
</dbReference>
<keyword evidence="2" id="KW-1185">Reference proteome</keyword>
<evidence type="ECO:0000313" key="1">
    <source>
        <dbReference type="EMBL" id="CAG8660764.1"/>
    </source>
</evidence>
<sequence>MTTTAQSQVQIQQQQYELQGPQQSVKALLYLAVISVFMRASIAVGPSLPATTTTANYLQYDNVLSTTEQFQPIGDNNNSMGVFGVVLASAAALLN</sequence>
<dbReference type="EMBL" id="CAJVPL010005818">
    <property type="protein sequence ID" value="CAG8660764.1"/>
    <property type="molecule type" value="Genomic_DNA"/>
</dbReference>
<dbReference type="AlphaFoldDB" id="A0A9N9E5C8"/>
<accession>A0A9N9E5C8</accession>
<name>A0A9N9E5C8_9GLOM</name>
<organism evidence="1 2">
    <name type="scientific">Ambispora gerdemannii</name>
    <dbReference type="NCBI Taxonomy" id="144530"/>
    <lineage>
        <taxon>Eukaryota</taxon>
        <taxon>Fungi</taxon>
        <taxon>Fungi incertae sedis</taxon>
        <taxon>Mucoromycota</taxon>
        <taxon>Glomeromycotina</taxon>
        <taxon>Glomeromycetes</taxon>
        <taxon>Archaeosporales</taxon>
        <taxon>Ambisporaceae</taxon>
        <taxon>Ambispora</taxon>
    </lineage>
</organism>
<dbReference type="OrthoDB" id="2448711at2759"/>
<comment type="caution">
    <text evidence="1">The sequence shown here is derived from an EMBL/GenBank/DDBJ whole genome shotgun (WGS) entry which is preliminary data.</text>
</comment>
<gene>
    <name evidence="1" type="ORF">AGERDE_LOCUS11801</name>
</gene>
<proteinExistence type="predicted"/>
<feature type="non-terminal residue" evidence="1">
    <location>
        <position position="95"/>
    </location>
</feature>
<reference evidence="1" key="1">
    <citation type="submission" date="2021-06" db="EMBL/GenBank/DDBJ databases">
        <authorList>
            <person name="Kallberg Y."/>
            <person name="Tangrot J."/>
            <person name="Rosling A."/>
        </authorList>
    </citation>
    <scope>NUCLEOTIDE SEQUENCE</scope>
    <source>
        <strain evidence="1">MT106</strain>
    </source>
</reference>
<evidence type="ECO:0000313" key="2">
    <source>
        <dbReference type="Proteomes" id="UP000789831"/>
    </source>
</evidence>
<protein>
    <submittedName>
        <fullName evidence="1">8982_t:CDS:1</fullName>
    </submittedName>
</protein>